<protein>
    <submittedName>
        <fullName evidence="6">GAF domain-containing protein</fullName>
    </submittedName>
</protein>
<gene>
    <name evidence="6" type="ORF">DFJ67_7115</name>
</gene>
<accession>A0A3D9ZV14</accession>
<dbReference type="InterPro" id="IPR011006">
    <property type="entry name" value="CheY-like_superfamily"/>
</dbReference>
<dbReference type="SUPFAM" id="SSF52172">
    <property type="entry name" value="CheY-like"/>
    <property type="match status" value="1"/>
</dbReference>
<dbReference type="GO" id="GO:0016301">
    <property type="term" value="F:kinase activity"/>
    <property type="evidence" value="ECO:0007669"/>
    <property type="project" value="UniProtKB-KW"/>
</dbReference>
<dbReference type="InterPro" id="IPR036388">
    <property type="entry name" value="WH-like_DNA-bd_sf"/>
</dbReference>
<dbReference type="SMART" id="SM01012">
    <property type="entry name" value="ANTAR"/>
    <property type="match status" value="1"/>
</dbReference>
<organism evidence="6 7">
    <name type="scientific">Asanoa ferruginea</name>
    <dbReference type="NCBI Taxonomy" id="53367"/>
    <lineage>
        <taxon>Bacteria</taxon>
        <taxon>Bacillati</taxon>
        <taxon>Actinomycetota</taxon>
        <taxon>Actinomycetes</taxon>
        <taxon>Micromonosporales</taxon>
        <taxon>Micromonosporaceae</taxon>
        <taxon>Asanoa</taxon>
    </lineage>
</organism>
<keyword evidence="7" id="KW-1185">Reference proteome</keyword>
<dbReference type="InterPro" id="IPR005561">
    <property type="entry name" value="ANTAR"/>
</dbReference>
<feature type="domain" description="ANTAR" evidence="5">
    <location>
        <begin position="170"/>
        <end position="231"/>
    </location>
</feature>
<evidence type="ECO:0000256" key="4">
    <source>
        <dbReference type="ARBA" id="ARBA00023163"/>
    </source>
</evidence>
<dbReference type="EMBL" id="QUMQ01000001">
    <property type="protein sequence ID" value="REG01042.1"/>
    <property type="molecule type" value="Genomic_DNA"/>
</dbReference>
<evidence type="ECO:0000259" key="5">
    <source>
        <dbReference type="PROSITE" id="PS50921"/>
    </source>
</evidence>
<dbReference type="Gene3D" id="3.30.450.40">
    <property type="match status" value="1"/>
</dbReference>
<evidence type="ECO:0000256" key="2">
    <source>
        <dbReference type="ARBA" id="ARBA00022777"/>
    </source>
</evidence>
<dbReference type="InterPro" id="IPR029016">
    <property type="entry name" value="GAF-like_dom_sf"/>
</dbReference>
<dbReference type="Gene3D" id="1.10.10.10">
    <property type="entry name" value="Winged helix-like DNA-binding domain superfamily/Winged helix DNA-binding domain"/>
    <property type="match status" value="1"/>
</dbReference>
<comment type="caution">
    <text evidence="6">The sequence shown here is derived from an EMBL/GenBank/DDBJ whole genome shotgun (WGS) entry which is preliminary data.</text>
</comment>
<evidence type="ECO:0000256" key="1">
    <source>
        <dbReference type="ARBA" id="ARBA00022679"/>
    </source>
</evidence>
<dbReference type="Pfam" id="PF03861">
    <property type="entry name" value="ANTAR"/>
    <property type="match status" value="1"/>
</dbReference>
<evidence type="ECO:0000313" key="6">
    <source>
        <dbReference type="EMBL" id="REG01042.1"/>
    </source>
</evidence>
<sequence>MTTLSAQRLAEVFVEVSDTLVDEFDLVEFLHVLTMRTAEIASAGVVGLVLADKTGHLRFMAASREDARLLELFQLQNDEGPCLDAFRTGTAVINTDLREDGGRWPLFAPHATAAGFRSVHAFPLRLRAQTIGALNVFGTAESLSLDPDDVPLVQALADLASIALVQERTIRQGQALAEQLQGALNSRVIIEQAKGAVAQHRGVSVDEAFALIRGYARGNNRKLGDVARVVIGNADGIAGLTRP</sequence>
<dbReference type="Pfam" id="PF13185">
    <property type="entry name" value="GAF_2"/>
    <property type="match status" value="1"/>
</dbReference>
<dbReference type="SUPFAM" id="SSF55781">
    <property type="entry name" value="GAF domain-like"/>
    <property type="match status" value="1"/>
</dbReference>
<dbReference type="GO" id="GO:0003723">
    <property type="term" value="F:RNA binding"/>
    <property type="evidence" value="ECO:0007669"/>
    <property type="project" value="InterPro"/>
</dbReference>
<keyword evidence="1" id="KW-0808">Transferase</keyword>
<keyword evidence="2" id="KW-0418">Kinase</keyword>
<name>A0A3D9ZV14_9ACTN</name>
<dbReference type="InterPro" id="IPR012074">
    <property type="entry name" value="GAF_ANTAR"/>
</dbReference>
<dbReference type="InterPro" id="IPR003018">
    <property type="entry name" value="GAF"/>
</dbReference>
<dbReference type="PROSITE" id="PS50921">
    <property type="entry name" value="ANTAR"/>
    <property type="match status" value="1"/>
</dbReference>
<dbReference type="PIRSF" id="PIRSF036625">
    <property type="entry name" value="GAF_ANTAR"/>
    <property type="match status" value="1"/>
</dbReference>
<dbReference type="SMART" id="SM00065">
    <property type="entry name" value="GAF"/>
    <property type="match status" value="1"/>
</dbReference>
<dbReference type="RefSeq" id="WP_203784501.1">
    <property type="nucleotide sequence ID" value="NZ_BONB01000128.1"/>
</dbReference>
<dbReference type="AlphaFoldDB" id="A0A3D9ZV14"/>
<keyword evidence="3" id="KW-0805">Transcription regulation</keyword>
<keyword evidence="4" id="KW-0804">Transcription</keyword>
<evidence type="ECO:0000313" key="7">
    <source>
        <dbReference type="Proteomes" id="UP000256913"/>
    </source>
</evidence>
<evidence type="ECO:0000256" key="3">
    <source>
        <dbReference type="ARBA" id="ARBA00023015"/>
    </source>
</evidence>
<dbReference type="Proteomes" id="UP000256913">
    <property type="component" value="Unassembled WGS sequence"/>
</dbReference>
<reference evidence="6 7" key="1">
    <citation type="submission" date="2018-08" db="EMBL/GenBank/DDBJ databases">
        <title>Sequencing the genomes of 1000 actinobacteria strains.</title>
        <authorList>
            <person name="Klenk H.-P."/>
        </authorList>
    </citation>
    <scope>NUCLEOTIDE SEQUENCE [LARGE SCALE GENOMIC DNA]</scope>
    <source>
        <strain evidence="6 7">DSM 44099</strain>
    </source>
</reference>
<proteinExistence type="predicted"/>